<dbReference type="KEGG" id="psua:FLK61_24450"/>
<feature type="transmembrane region" description="Helical" evidence="1">
    <location>
        <begin position="152"/>
        <end position="177"/>
    </location>
</feature>
<feature type="transmembrane region" description="Helical" evidence="1">
    <location>
        <begin position="353"/>
        <end position="379"/>
    </location>
</feature>
<accession>A0A859FBM7</accession>
<dbReference type="Proteomes" id="UP000318138">
    <property type="component" value="Chromosome"/>
</dbReference>
<dbReference type="InterPro" id="IPR021359">
    <property type="entry name" value="DUF2812"/>
</dbReference>
<keyword evidence="3" id="KW-1185">Reference proteome</keyword>
<keyword evidence="1" id="KW-0472">Membrane</keyword>
<evidence type="ECO:0000313" key="2">
    <source>
        <dbReference type="EMBL" id="QKS69934.1"/>
    </source>
</evidence>
<dbReference type="EMBL" id="CP041372">
    <property type="protein sequence ID" value="QKS69934.1"/>
    <property type="molecule type" value="Genomic_DNA"/>
</dbReference>
<organism evidence="2 3">
    <name type="scientific">Paenalkalicoccus suaedae</name>
    <dbReference type="NCBI Taxonomy" id="2592382"/>
    <lineage>
        <taxon>Bacteria</taxon>
        <taxon>Bacillati</taxon>
        <taxon>Bacillota</taxon>
        <taxon>Bacilli</taxon>
        <taxon>Bacillales</taxon>
        <taxon>Bacillaceae</taxon>
        <taxon>Paenalkalicoccus</taxon>
    </lineage>
</organism>
<gene>
    <name evidence="2" type="ORF">FLK61_24450</name>
</gene>
<feature type="transmembrane region" description="Helical" evidence="1">
    <location>
        <begin position="113"/>
        <end position="132"/>
    </location>
</feature>
<keyword evidence="1" id="KW-1133">Transmembrane helix</keyword>
<dbReference type="RefSeq" id="WP_176007978.1">
    <property type="nucleotide sequence ID" value="NZ_CP041372.2"/>
</dbReference>
<protein>
    <submittedName>
        <fullName evidence="2">DUF2812 domain-containing protein</fullName>
    </submittedName>
</protein>
<name>A0A859FBM7_9BACI</name>
<sequence length="389" mass="46019">MQKNSGTVSVRRWLWSFHVQLTEQWLKDMSTKGYQLSGLDRLGRRFYFEEREESEAAYRIMYKQGSLPMSMREDGWRSACESGKWSIIRSEKSRDERKTDVVRDELVKRNERILSAWSIFFMLIIFNITMQISLVVSSLSSGGTVNVHPSPLWILTFVGFLVQITILVFGIYSFFILRRENRDLQLSYTGEEPVALQKTSDSITTKWRIQSWLSPIAPEKMSRWLEMQEERGFKLKWVDRQGMRFVFSQAEHASVSYYMEKNKDIGAMHKDMGWERIYLGNASANGWKLYRAYYDPHEEKKPVFHTDPESELQAVKKQVRFQMFISVMVLLVQLMNMPLQIGRVVEERTASVFQLIFLTVSMTFIVLFTWTIISLFIHYRNKKQELYRV</sequence>
<feature type="transmembrane region" description="Helical" evidence="1">
    <location>
        <begin position="321"/>
        <end position="341"/>
    </location>
</feature>
<proteinExistence type="predicted"/>
<dbReference type="AlphaFoldDB" id="A0A859FBM7"/>
<evidence type="ECO:0000313" key="3">
    <source>
        <dbReference type="Proteomes" id="UP000318138"/>
    </source>
</evidence>
<reference evidence="3" key="1">
    <citation type="submission" date="2019-07" db="EMBL/GenBank/DDBJ databases">
        <title>Bacillus alkalisoli sp. nov. isolated from saline soil.</title>
        <authorList>
            <person name="Sun J.-Q."/>
            <person name="Xu L."/>
        </authorList>
    </citation>
    <scope>NUCLEOTIDE SEQUENCE [LARGE SCALE GENOMIC DNA]</scope>
    <source>
        <strain evidence="3">M4U3P1</strain>
    </source>
</reference>
<keyword evidence="1" id="KW-0812">Transmembrane</keyword>
<evidence type="ECO:0000256" key="1">
    <source>
        <dbReference type="SAM" id="Phobius"/>
    </source>
</evidence>
<dbReference type="Pfam" id="PF11193">
    <property type="entry name" value="DUF2812"/>
    <property type="match status" value="2"/>
</dbReference>